<dbReference type="Proteomes" id="UP000220034">
    <property type="component" value="Unassembled WGS sequence"/>
</dbReference>
<reference evidence="2" key="1">
    <citation type="submission" date="2017-09" db="EMBL/GenBank/DDBJ databases">
        <authorList>
            <person name="Varghese N."/>
            <person name="Submissions S."/>
        </authorList>
    </citation>
    <scope>NUCLEOTIDE SEQUENCE [LARGE SCALE GENOMIC DNA]</scope>
    <source>
        <strain evidence="2">C7</strain>
    </source>
</reference>
<evidence type="ECO:0000313" key="1">
    <source>
        <dbReference type="EMBL" id="SOH94113.1"/>
    </source>
</evidence>
<organism evidence="1 2">
    <name type="scientific">Pontivivens marinum</name>
    <dbReference type="NCBI Taxonomy" id="1690039"/>
    <lineage>
        <taxon>Bacteria</taxon>
        <taxon>Pseudomonadati</taxon>
        <taxon>Pseudomonadota</taxon>
        <taxon>Alphaproteobacteria</taxon>
        <taxon>Rhodobacterales</taxon>
        <taxon>Paracoccaceae</taxon>
        <taxon>Pontivivens</taxon>
    </lineage>
</organism>
<dbReference type="RefSeq" id="WP_145996736.1">
    <property type="nucleotide sequence ID" value="NZ_OCTN01000003.1"/>
</dbReference>
<dbReference type="EMBL" id="OCTN01000003">
    <property type="protein sequence ID" value="SOH94113.1"/>
    <property type="molecule type" value="Genomic_DNA"/>
</dbReference>
<evidence type="ECO:0008006" key="3">
    <source>
        <dbReference type="Google" id="ProtNLM"/>
    </source>
</evidence>
<accession>A0A2C9CSC7</accession>
<sequence>MTDFFEVRYHEDVDGLRYWFGPYDVVRKRLRSQLQGELRHVGVYIAQHGTGFRVGEGEIPKRLDRHRSPLKNPKIKGDAQLFVCLGPPAIFSKSQALVIENYLAKKLLGEGRIYGRAIASSASGLDDTGVAHAEDIAVRIYEHFNELV</sequence>
<gene>
    <name evidence="1" type="ORF">SAMN06273572_103140</name>
</gene>
<protein>
    <recommendedName>
        <fullName evidence="3">GIY-YIG nuclease family protein</fullName>
    </recommendedName>
</protein>
<keyword evidence="2" id="KW-1185">Reference proteome</keyword>
<name>A0A2C9CSC7_9RHOB</name>
<dbReference type="AlphaFoldDB" id="A0A2C9CSC7"/>
<proteinExistence type="predicted"/>
<evidence type="ECO:0000313" key="2">
    <source>
        <dbReference type="Proteomes" id="UP000220034"/>
    </source>
</evidence>